<dbReference type="NCBIfam" id="NF003843">
    <property type="entry name" value="PRK05422.1"/>
    <property type="match status" value="1"/>
</dbReference>
<dbReference type="InterPro" id="IPR023620">
    <property type="entry name" value="SmpB"/>
</dbReference>
<dbReference type="GO" id="GO:0003723">
    <property type="term" value="F:RNA binding"/>
    <property type="evidence" value="ECO:0007669"/>
    <property type="project" value="UniProtKB-UniRule"/>
</dbReference>
<name>A0A0G0PWD9_9BACT</name>
<evidence type="ECO:0000313" key="5">
    <source>
        <dbReference type="Proteomes" id="UP000034932"/>
    </source>
</evidence>
<dbReference type="AlphaFoldDB" id="A0A0G0PWD9"/>
<evidence type="ECO:0000313" key="4">
    <source>
        <dbReference type="EMBL" id="KKQ93621.1"/>
    </source>
</evidence>
<keyword evidence="2 3" id="KW-0694">RNA-binding</keyword>
<dbReference type="PATRIC" id="fig|1618573.3.peg.677"/>
<comment type="similarity">
    <text evidence="3">Belongs to the SmpB family.</text>
</comment>
<comment type="function">
    <text evidence="3">Required for rescue of stalled ribosomes mediated by trans-translation. Binds to transfer-messenger RNA (tmRNA), required for stable association of tmRNA with ribosomes. tmRNA and SmpB together mimic tRNA shape, replacing the anticodon stem-loop with SmpB. tmRNA is encoded by the ssrA gene; the 2 termini fold to resemble tRNA(Ala) and it encodes a 'tag peptide', a short internal open reading frame. During trans-translation Ala-aminoacylated tmRNA acts like a tRNA, entering the A-site of stalled ribosomes, displacing the stalled mRNA. The ribosome then switches to translate the ORF on the tmRNA; the nascent peptide is terminated with the 'tag peptide' encoded by the tmRNA and targeted for degradation. The ribosome is freed to recommence translation, which seems to be the essential function of trans-translation.</text>
</comment>
<evidence type="ECO:0000256" key="2">
    <source>
        <dbReference type="ARBA" id="ARBA00022884"/>
    </source>
</evidence>
<accession>A0A0G0PWD9</accession>
<comment type="subcellular location">
    <subcellularLocation>
        <location evidence="3">Cytoplasm</location>
    </subcellularLocation>
    <text evidence="3">The tmRNA-SmpB complex associates with stalled 70S ribosomes.</text>
</comment>
<dbReference type="PANTHER" id="PTHR30308">
    <property type="entry name" value="TMRNA-BINDING COMPONENT OF TRANS-TRANSLATION TAGGING COMPLEX"/>
    <property type="match status" value="1"/>
</dbReference>
<dbReference type="Pfam" id="PF01668">
    <property type="entry name" value="SmpB"/>
    <property type="match status" value="1"/>
</dbReference>
<protein>
    <recommendedName>
        <fullName evidence="3">SsrA-binding protein</fullName>
    </recommendedName>
    <alternativeName>
        <fullName evidence="3">Small protein B</fullName>
    </alternativeName>
</protein>
<dbReference type="Gene3D" id="2.40.280.10">
    <property type="match status" value="1"/>
</dbReference>
<dbReference type="STRING" id="1618573.UT19_C0009G0030"/>
<evidence type="ECO:0000256" key="3">
    <source>
        <dbReference type="HAMAP-Rule" id="MF_00023"/>
    </source>
</evidence>
<dbReference type="GO" id="GO:0070929">
    <property type="term" value="P:trans-translation"/>
    <property type="evidence" value="ECO:0007669"/>
    <property type="project" value="UniProtKB-UniRule"/>
</dbReference>
<dbReference type="GO" id="GO:0005829">
    <property type="term" value="C:cytosol"/>
    <property type="evidence" value="ECO:0007669"/>
    <property type="project" value="TreeGrafter"/>
</dbReference>
<keyword evidence="1 3" id="KW-0963">Cytoplasm</keyword>
<dbReference type="SUPFAM" id="SSF74982">
    <property type="entry name" value="Small protein B (SmpB)"/>
    <property type="match status" value="1"/>
</dbReference>
<proteinExistence type="inferred from homology"/>
<dbReference type="EMBL" id="LBVW01000009">
    <property type="protein sequence ID" value="KKQ93621.1"/>
    <property type="molecule type" value="Genomic_DNA"/>
</dbReference>
<dbReference type="Proteomes" id="UP000034932">
    <property type="component" value="Unassembled WGS sequence"/>
</dbReference>
<dbReference type="HAMAP" id="MF_00023">
    <property type="entry name" value="SmpB"/>
    <property type="match status" value="1"/>
</dbReference>
<reference evidence="4 5" key="1">
    <citation type="journal article" date="2015" name="Nature">
        <title>rRNA introns, odd ribosomes, and small enigmatic genomes across a large radiation of phyla.</title>
        <authorList>
            <person name="Brown C.T."/>
            <person name="Hug L.A."/>
            <person name="Thomas B.C."/>
            <person name="Sharon I."/>
            <person name="Castelle C.J."/>
            <person name="Singh A."/>
            <person name="Wilkins M.J."/>
            <person name="Williams K.H."/>
            <person name="Banfield J.F."/>
        </authorList>
    </citation>
    <scope>NUCLEOTIDE SEQUENCE [LARGE SCALE GENOMIC DNA]</scope>
</reference>
<dbReference type="PANTHER" id="PTHR30308:SF2">
    <property type="entry name" value="SSRA-BINDING PROTEIN"/>
    <property type="match status" value="1"/>
</dbReference>
<comment type="caution">
    <text evidence="4">The sequence shown here is derived from an EMBL/GenBank/DDBJ whole genome shotgun (WGS) entry which is preliminary data.</text>
</comment>
<organism evidence="4 5">
    <name type="scientific">Candidatus Woesebacteria bacterium GW2011_GWB1_39_10b</name>
    <dbReference type="NCBI Taxonomy" id="1618573"/>
    <lineage>
        <taxon>Bacteria</taxon>
        <taxon>Candidatus Woeseibacteriota</taxon>
    </lineage>
</organism>
<evidence type="ECO:0000256" key="1">
    <source>
        <dbReference type="ARBA" id="ARBA00022490"/>
    </source>
</evidence>
<dbReference type="GO" id="GO:0070930">
    <property type="term" value="P:trans-translation-dependent protein tagging"/>
    <property type="evidence" value="ECO:0007669"/>
    <property type="project" value="TreeGrafter"/>
</dbReference>
<sequence>MRIINKKAKFNYNLFERIEAGISLLGAEAKAVRGGHVNLSDSFAKIIDCEIYLVNANIPVEGKKEYSSTRTRKLLLHKDQIVSLQTKIKQKKLTLVPTKIYTKGNLVKVELALAKSKRKFEKKAKLKKKDIQREIEQEISTHT</sequence>
<gene>
    <name evidence="3" type="primary">smpB</name>
    <name evidence="4" type="ORF">UT19_C0009G0030</name>
</gene>
<dbReference type="InterPro" id="IPR000037">
    <property type="entry name" value="SsrA-bd_prot"/>
</dbReference>
<dbReference type="NCBIfam" id="TIGR00086">
    <property type="entry name" value="smpB"/>
    <property type="match status" value="1"/>
</dbReference>
<dbReference type="CDD" id="cd09294">
    <property type="entry name" value="SmpB"/>
    <property type="match status" value="1"/>
</dbReference>